<evidence type="ECO:0000313" key="2">
    <source>
        <dbReference type="EMBL" id="OZM57325.1"/>
    </source>
</evidence>
<dbReference type="AlphaFoldDB" id="A0A263BUF9"/>
<sequence length="189" mass="21980">MKVVLVTGYKAHELGIFDNKHPGVRIIKQVVKTKLISLIEEGLEWVIISGQPGVEIWAGECVVELKEKYENLKLGVLTPFFNQEERWKDDAKERYNQLLLEADFVDSISKKPYEDPSQLRIKNQYLVSKTDGLVILYDEDKPGSPSYYLTEAQKRYENDENYPILYITPYDIESAAELENENDPNYWVQ</sequence>
<dbReference type="Proteomes" id="UP000217083">
    <property type="component" value="Unassembled WGS sequence"/>
</dbReference>
<reference evidence="2 3" key="2">
    <citation type="submission" date="2017-09" db="EMBL/GenBank/DDBJ databases">
        <title>Bacillus patelloidae sp. nov., isolated from the intestinal tract of a marine limpet.</title>
        <authorList>
            <person name="Liu R."/>
            <person name="Dong C."/>
            <person name="Shao Z."/>
        </authorList>
    </citation>
    <scope>NUCLEOTIDE SEQUENCE [LARGE SCALE GENOMIC DNA]</scope>
    <source>
        <strain evidence="2 3">SA5d-4</strain>
    </source>
</reference>
<reference evidence="3" key="1">
    <citation type="submission" date="2017-08" db="EMBL/GenBank/DDBJ databases">
        <authorList>
            <person name="Huang Z."/>
        </authorList>
    </citation>
    <scope>NUCLEOTIDE SEQUENCE [LARGE SCALE GENOMIC DNA]</scope>
    <source>
        <strain evidence="3">SA5d-4</strain>
    </source>
</reference>
<protein>
    <recommendedName>
        <fullName evidence="1">UPF0398 protein CIB95_07625</fullName>
    </recommendedName>
</protein>
<dbReference type="HAMAP" id="MF_01575">
    <property type="entry name" value="UPF0398"/>
    <property type="match status" value="1"/>
</dbReference>
<dbReference type="Pfam" id="PF06908">
    <property type="entry name" value="YpsA"/>
    <property type="match status" value="1"/>
</dbReference>
<dbReference type="NCBIfam" id="NF010181">
    <property type="entry name" value="PRK13660.1"/>
    <property type="match status" value="1"/>
</dbReference>
<comment type="similarity">
    <text evidence="1">Belongs to the UPF0398 family.</text>
</comment>
<proteinExistence type="inferred from homology"/>
<gene>
    <name evidence="2" type="ORF">CIB95_07625</name>
</gene>
<evidence type="ECO:0000313" key="3">
    <source>
        <dbReference type="Proteomes" id="UP000217083"/>
    </source>
</evidence>
<evidence type="ECO:0000256" key="1">
    <source>
        <dbReference type="HAMAP-Rule" id="MF_01575"/>
    </source>
</evidence>
<dbReference type="RefSeq" id="WP_094923913.1">
    <property type="nucleotide sequence ID" value="NZ_NPIA01000003.1"/>
</dbReference>
<keyword evidence="3" id="KW-1185">Reference proteome</keyword>
<organism evidence="2 3">
    <name type="scientific">Lottiidibacillus patelloidae</name>
    <dbReference type="NCBI Taxonomy" id="2670334"/>
    <lineage>
        <taxon>Bacteria</taxon>
        <taxon>Bacillati</taxon>
        <taxon>Bacillota</taxon>
        <taxon>Bacilli</taxon>
        <taxon>Bacillales</taxon>
        <taxon>Bacillaceae</taxon>
        <taxon>Lottiidibacillus</taxon>
    </lineage>
</organism>
<dbReference type="PANTHER" id="PTHR38440">
    <property type="entry name" value="UPF0398 PROTEIN YPSA"/>
    <property type="match status" value="1"/>
</dbReference>
<dbReference type="PIRSF" id="PIRSF021290">
    <property type="entry name" value="DUF1273"/>
    <property type="match status" value="1"/>
</dbReference>
<dbReference type="Gene3D" id="3.40.50.450">
    <property type="match status" value="1"/>
</dbReference>
<dbReference type="InterPro" id="IPR010697">
    <property type="entry name" value="YspA"/>
</dbReference>
<dbReference type="EMBL" id="NPIA01000003">
    <property type="protein sequence ID" value="OZM57325.1"/>
    <property type="molecule type" value="Genomic_DNA"/>
</dbReference>
<name>A0A263BUF9_9BACI</name>
<comment type="caution">
    <text evidence="2">The sequence shown here is derived from an EMBL/GenBank/DDBJ whole genome shotgun (WGS) entry which is preliminary data.</text>
</comment>
<dbReference type="SUPFAM" id="SSF102405">
    <property type="entry name" value="MCP/YpsA-like"/>
    <property type="match status" value="1"/>
</dbReference>
<accession>A0A263BUF9</accession>
<dbReference type="PANTHER" id="PTHR38440:SF1">
    <property type="entry name" value="UPF0398 PROTEIN SPR0331"/>
    <property type="match status" value="1"/>
</dbReference>